<evidence type="ECO:0000259" key="1">
    <source>
        <dbReference type="Pfam" id="PF13577"/>
    </source>
</evidence>
<evidence type="ECO:0000313" key="2">
    <source>
        <dbReference type="EMBL" id="TWH93650.1"/>
    </source>
</evidence>
<organism evidence="2 3">
    <name type="scientific">Sphingobium wenxiniae (strain DSM 21828 / CGMCC 1.7748 / JZ-1)</name>
    <dbReference type="NCBI Taxonomy" id="595605"/>
    <lineage>
        <taxon>Bacteria</taxon>
        <taxon>Pseudomonadati</taxon>
        <taxon>Pseudomonadota</taxon>
        <taxon>Alphaproteobacteria</taxon>
        <taxon>Sphingomonadales</taxon>
        <taxon>Sphingomonadaceae</taxon>
        <taxon>Sphingobium</taxon>
    </lineage>
</organism>
<accession>A0A562KE13</accession>
<dbReference type="SUPFAM" id="SSF54427">
    <property type="entry name" value="NTF2-like"/>
    <property type="match status" value="1"/>
</dbReference>
<dbReference type="InterPro" id="IPR032710">
    <property type="entry name" value="NTF2-like_dom_sf"/>
</dbReference>
<dbReference type="InterPro" id="IPR037401">
    <property type="entry name" value="SnoaL-like"/>
</dbReference>
<dbReference type="Proteomes" id="UP000316624">
    <property type="component" value="Unassembled WGS sequence"/>
</dbReference>
<keyword evidence="3" id="KW-1185">Reference proteome</keyword>
<dbReference type="RefSeq" id="WP_021245971.1">
    <property type="nucleotide sequence ID" value="NZ_JACIIY010000004.1"/>
</dbReference>
<reference evidence="2 3" key="1">
    <citation type="journal article" date="2015" name="Stand. Genomic Sci.">
        <title>Genomic Encyclopedia of Bacterial and Archaeal Type Strains, Phase III: the genomes of soil and plant-associated and newly described type strains.</title>
        <authorList>
            <person name="Whitman W.B."/>
            <person name="Woyke T."/>
            <person name="Klenk H.P."/>
            <person name="Zhou Y."/>
            <person name="Lilburn T.G."/>
            <person name="Beck B.J."/>
            <person name="De Vos P."/>
            <person name="Vandamme P."/>
            <person name="Eisen J.A."/>
            <person name="Garrity G."/>
            <person name="Hugenholtz P."/>
            <person name="Kyrpides N.C."/>
        </authorList>
    </citation>
    <scope>NUCLEOTIDE SEQUENCE [LARGE SCALE GENOMIC DNA]</scope>
    <source>
        <strain evidence="2 3">CGMCC 1.7748</strain>
    </source>
</reference>
<dbReference type="Gene3D" id="3.10.450.50">
    <property type="match status" value="1"/>
</dbReference>
<dbReference type="CDD" id="cd00531">
    <property type="entry name" value="NTF2_like"/>
    <property type="match status" value="1"/>
</dbReference>
<dbReference type="EMBL" id="VLKK01000006">
    <property type="protein sequence ID" value="TWH93650.1"/>
    <property type="molecule type" value="Genomic_DNA"/>
</dbReference>
<gene>
    <name evidence="2" type="ORF">IQ35_01859</name>
</gene>
<dbReference type="Pfam" id="PF13577">
    <property type="entry name" value="SnoaL_4"/>
    <property type="match status" value="1"/>
</dbReference>
<evidence type="ECO:0000313" key="3">
    <source>
        <dbReference type="Proteomes" id="UP000316624"/>
    </source>
</evidence>
<protein>
    <submittedName>
        <fullName evidence="2">SnoaL-like protein</fullName>
    </submittedName>
</protein>
<dbReference type="AlphaFoldDB" id="A0A562KE13"/>
<comment type="caution">
    <text evidence="2">The sequence shown here is derived from an EMBL/GenBank/DDBJ whole genome shotgun (WGS) entry which is preliminary data.</text>
</comment>
<sequence length="150" mass="16972">MMTLQQLSDRREIDDVLIAYCHAIDSHRWDELDDVFTPDAFIDYTVFGGPKGHYPQIKQFLAEALPSFAYAQHNIATSRITLNGDRAAGRTICTNPVGVREADGGIRHMVYALWYVDELARTPAGWRITNRREEISHTLNVPEREAAAQA</sequence>
<proteinExistence type="predicted"/>
<name>A0A562KE13_SPHWJ</name>
<feature type="domain" description="SnoaL-like" evidence="1">
    <location>
        <begin position="5"/>
        <end position="132"/>
    </location>
</feature>